<dbReference type="InterPro" id="IPR001732">
    <property type="entry name" value="UDP-Glc/GDP-Man_DH_N"/>
</dbReference>
<evidence type="ECO:0000259" key="1">
    <source>
        <dbReference type="Pfam" id="PF03721"/>
    </source>
</evidence>
<accession>A0A645HXT2</accession>
<proteinExistence type="predicted"/>
<dbReference type="GO" id="GO:0016616">
    <property type="term" value="F:oxidoreductase activity, acting on the CH-OH group of donors, NAD or NADP as acceptor"/>
    <property type="evidence" value="ECO:0007669"/>
    <property type="project" value="InterPro"/>
</dbReference>
<evidence type="ECO:0000313" key="2">
    <source>
        <dbReference type="EMBL" id="MPN43312.1"/>
    </source>
</evidence>
<gene>
    <name evidence="2" type="ORF">SDC9_190871</name>
</gene>
<dbReference type="SUPFAM" id="SSF51735">
    <property type="entry name" value="NAD(P)-binding Rossmann-fold domains"/>
    <property type="match status" value="1"/>
</dbReference>
<name>A0A645HXT2_9ZZZZ</name>
<dbReference type="GO" id="GO:0051287">
    <property type="term" value="F:NAD binding"/>
    <property type="evidence" value="ECO:0007669"/>
    <property type="project" value="InterPro"/>
</dbReference>
<dbReference type="Gene3D" id="3.40.50.720">
    <property type="entry name" value="NAD(P)-binding Rossmann-like Domain"/>
    <property type="match status" value="1"/>
</dbReference>
<reference evidence="2" key="1">
    <citation type="submission" date="2019-08" db="EMBL/GenBank/DDBJ databases">
        <authorList>
            <person name="Kucharzyk K."/>
            <person name="Murdoch R.W."/>
            <person name="Higgins S."/>
            <person name="Loffler F."/>
        </authorList>
    </citation>
    <scope>NUCLEOTIDE SEQUENCE</scope>
</reference>
<dbReference type="EMBL" id="VSSQ01101637">
    <property type="protein sequence ID" value="MPN43312.1"/>
    <property type="molecule type" value="Genomic_DNA"/>
</dbReference>
<sequence>MLKICILSLGYTGLPTAIIFTNNDREVVGVDINENND</sequence>
<protein>
    <recommendedName>
        <fullName evidence="1">UDP-glucose/GDP-mannose dehydrogenase N-terminal domain-containing protein</fullName>
    </recommendedName>
</protein>
<comment type="caution">
    <text evidence="2">The sequence shown here is derived from an EMBL/GenBank/DDBJ whole genome shotgun (WGS) entry which is preliminary data.</text>
</comment>
<dbReference type="AlphaFoldDB" id="A0A645HXT2"/>
<dbReference type="InterPro" id="IPR036291">
    <property type="entry name" value="NAD(P)-bd_dom_sf"/>
</dbReference>
<organism evidence="2">
    <name type="scientific">bioreactor metagenome</name>
    <dbReference type="NCBI Taxonomy" id="1076179"/>
    <lineage>
        <taxon>unclassified sequences</taxon>
        <taxon>metagenomes</taxon>
        <taxon>ecological metagenomes</taxon>
    </lineage>
</organism>
<dbReference type="Pfam" id="PF03721">
    <property type="entry name" value="UDPG_MGDP_dh_N"/>
    <property type="match status" value="1"/>
</dbReference>
<feature type="domain" description="UDP-glucose/GDP-mannose dehydrogenase N-terminal" evidence="1">
    <location>
        <begin position="3"/>
        <end position="35"/>
    </location>
</feature>